<evidence type="ECO:0000313" key="2">
    <source>
        <dbReference type="Proteomes" id="UP000249364"/>
    </source>
</evidence>
<organism evidence="1 2">
    <name type="scientific">Roseinatronobacter thiooxidans</name>
    <dbReference type="NCBI Taxonomy" id="121821"/>
    <lineage>
        <taxon>Bacteria</taxon>
        <taxon>Pseudomonadati</taxon>
        <taxon>Pseudomonadota</taxon>
        <taxon>Alphaproteobacteria</taxon>
        <taxon>Rhodobacterales</taxon>
        <taxon>Paracoccaceae</taxon>
        <taxon>Roseinatronobacter</taxon>
    </lineage>
</organism>
<dbReference type="STRING" id="121821.GCA_001870675_01969"/>
<name>A0A2W7QDA5_9RHOB</name>
<comment type="caution">
    <text evidence="1">The sequence shown here is derived from an EMBL/GenBank/DDBJ whole genome shotgun (WGS) entry which is preliminary data.</text>
</comment>
<dbReference type="Gene3D" id="3.10.129.10">
    <property type="entry name" value="Hotdog Thioesterase"/>
    <property type="match status" value="1"/>
</dbReference>
<proteinExistence type="predicted"/>
<gene>
    <name evidence="1" type="ORF">LY56_01114</name>
</gene>
<dbReference type="PANTHER" id="PTHR12475">
    <property type="match status" value="1"/>
</dbReference>
<dbReference type="RefSeq" id="WP_071468678.1">
    <property type="nucleotide sequence ID" value="NZ_MEHT01000007.1"/>
</dbReference>
<dbReference type="PANTHER" id="PTHR12475:SF4">
    <property type="entry name" value="PROTEIN THEM6"/>
    <property type="match status" value="1"/>
</dbReference>
<dbReference type="EMBL" id="QKZQ01000004">
    <property type="protein sequence ID" value="PZX46143.1"/>
    <property type="molecule type" value="Genomic_DNA"/>
</dbReference>
<dbReference type="OrthoDB" id="3727779at2"/>
<dbReference type="CDD" id="cd00586">
    <property type="entry name" value="4HBT"/>
    <property type="match status" value="1"/>
</dbReference>
<keyword evidence="2" id="KW-1185">Reference proteome</keyword>
<reference evidence="1 2" key="1">
    <citation type="submission" date="2018-06" db="EMBL/GenBank/DDBJ databases">
        <title>Genomic Encyclopedia of Archaeal and Bacterial Type Strains, Phase II (KMG-II): from individual species to whole genera.</title>
        <authorList>
            <person name="Goeker M."/>
        </authorList>
    </citation>
    <scope>NUCLEOTIDE SEQUENCE [LARGE SCALE GENOMIC DNA]</scope>
    <source>
        <strain evidence="1 2">DSM 13087</strain>
    </source>
</reference>
<sequence length="176" mass="20610">MYPFIRFAKEMLKYRNAPRLGVCDLHVSHHRCWPWDLDPWVELNNGRTLTLYDLGRIPMAMRTGLMDVLRANRWGITVAGNTTRYRRRIRAFERFELRSRCIGWDDKFLYMEQAMWKGTECANHILIRSAFTSAQGIVPPAQVLRALGKEADSPELPPWVQAWITAEAQRPWPPNI</sequence>
<dbReference type="InterPro" id="IPR051490">
    <property type="entry name" value="THEM6_lcsJ_thioesterase"/>
</dbReference>
<dbReference type="SUPFAM" id="SSF54637">
    <property type="entry name" value="Thioesterase/thiol ester dehydrase-isomerase"/>
    <property type="match status" value="1"/>
</dbReference>
<evidence type="ECO:0000313" key="1">
    <source>
        <dbReference type="EMBL" id="PZX46143.1"/>
    </source>
</evidence>
<dbReference type="Proteomes" id="UP000249364">
    <property type="component" value="Unassembled WGS sequence"/>
</dbReference>
<dbReference type="Pfam" id="PF13279">
    <property type="entry name" value="4HBT_2"/>
    <property type="match status" value="1"/>
</dbReference>
<protein>
    <submittedName>
        <fullName evidence="1">Acyl-CoA thioesterase FadM</fullName>
    </submittedName>
</protein>
<dbReference type="AlphaFoldDB" id="A0A2W7QDA5"/>
<accession>A0A2W7QDA5</accession>
<dbReference type="InterPro" id="IPR029069">
    <property type="entry name" value="HotDog_dom_sf"/>
</dbReference>